<dbReference type="PANTHER" id="PTHR45614">
    <property type="entry name" value="MYB PROTEIN-RELATED"/>
    <property type="match status" value="1"/>
</dbReference>
<keyword evidence="6" id="KW-1185">Reference proteome</keyword>
<dbReference type="PROSITE" id="PS51294">
    <property type="entry name" value="HTH_MYB"/>
    <property type="match status" value="2"/>
</dbReference>
<dbReference type="Gene3D" id="1.10.10.60">
    <property type="entry name" value="Homeodomain-like"/>
    <property type="match status" value="2"/>
</dbReference>
<dbReference type="InterPro" id="IPR009057">
    <property type="entry name" value="Homeodomain-like_sf"/>
</dbReference>
<evidence type="ECO:0000259" key="4">
    <source>
        <dbReference type="PROSITE" id="PS51294"/>
    </source>
</evidence>
<gene>
    <name evidence="5" type="ORF">TanjilG_18885</name>
</gene>
<feature type="domain" description="Myb-like" evidence="3">
    <location>
        <begin position="48"/>
        <end position="85"/>
    </location>
</feature>
<evidence type="ECO:0000313" key="5">
    <source>
        <dbReference type="EMBL" id="OIW16170.1"/>
    </source>
</evidence>
<dbReference type="Gramene" id="OIW16170">
    <property type="protein sequence ID" value="OIW16170"/>
    <property type="gene ID" value="TanjilG_18885"/>
</dbReference>
<evidence type="ECO:0000259" key="3">
    <source>
        <dbReference type="PROSITE" id="PS50090"/>
    </source>
</evidence>
<name>A0A4P1RR98_LUPAN</name>
<sequence length="182" mass="20827">MIAREVPGRSNKCCRLRWCNQLDPSVICNHFTGNFSVTVFYFMLLQLEEEDRLIISAHGNKWAAIARLFPGRTDNAIKNHWNSILKRRHVELKTYFRAHADVIEDGSFERAKVSSEETMSFGDINSLNPPEVRNIVTFNEIKQNAEKPPKKYVAEVEGHPTLYRPVSGISAFCNACRSLTQI</sequence>
<feature type="domain" description="HTH myb-type" evidence="4">
    <location>
        <begin position="1"/>
        <end position="26"/>
    </location>
</feature>
<dbReference type="PANTHER" id="PTHR45614:SF229">
    <property type="entry name" value="MYB TRANSCRIPTION FACTOR-LIKE PROTEIN-RELATED"/>
    <property type="match status" value="1"/>
</dbReference>
<evidence type="ECO:0000313" key="6">
    <source>
        <dbReference type="Proteomes" id="UP000188354"/>
    </source>
</evidence>
<dbReference type="GO" id="GO:0000981">
    <property type="term" value="F:DNA-binding transcription factor activity, RNA polymerase II-specific"/>
    <property type="evidence" value="ECO:0007669"/>
    <property type="project" value="TreeGrafter"/>
</dbReference>
<dbReference type="Proteomes" id="UP000188354">
    <property type="component" value="Chromosome LG02"/>
</dbReference>
<dbReference type="AlphaFoldDB" id="A0A4P1RR98"/>
<dbReference type="CDD" id="cd00167">
    <property type="entry name" value="SANT"/>
    <property type="match status" value="1"/>
</dbReference>
<proteinExistence type="predicted"/>
<evidence type="ECO:0000256" key="1">
    <source>
        <dbReference type="ARBA" id="ARBA00004123"/>
    </source>
</evidence>
<dbReference type="GO" id="GO:0000978">
    <property type="term" value="F:RNA polymerase II cis-regulatory region sequence-specific DNA binding"/>
    <property type="evidence" value="ECO:0007669"/>
    <property type="project" value="TreeGrafter"/>
</dbReference>
<dbReference type="SMART" id="SM00717">
    <property type="entry name" value="SANT"/>
    <property type="match status" value="1"/>
</dbReference>
<dbReference type="EMBL" id="CM007362">
    <property type="protein sequence ID" value="OIW16170.1"/>
    <property type="molecule type" value="Genomic_DNA"/>
</dbReference>
<accession>A0A4P1RR98</accession>
<organism evidence="5 6">
    <name type="scientific">Lupinus angustifolius</name>
    <name type="common">Narrow-leaved blue lupine</name>
    <dbReference type="NCBI Taxonomy" id="3871"/>
    <lineage>
        <taxon>Eukaryota</taxon>
        <taxon>Viridiplantae</taxon>
        <taxon>Streptophyta</taxon>
        <taxon>Embryophyta</taxon>
        <taxon>Tracheophyta</taxon>
        <taxon>Spermatophyta</taxon>
        <taxon>Magnoliopsida</taxon>
        <taxon>eudicotyledons</taxon>
        <taxon>Gunneridae</taxon>
        <taxon>Pentapetalae</taxon>
        <taxon>rosids</taxon>
        <taxon>fabids</taxon>
        <taxon>Fabales</taxon>
        <taxon>Fabaceae</taxon>
        <taxon>Papilionoideae</taxon>
        <taxon>50 kb inversion clade</taxon>
        <taxon>genistoids sensu lato</taxon>
        <taxon>core genistoids</taxon>
        <taxon>Genisteae</taxon>
        <taxon>Lupinus</taxon>
    </lineage>
</organism>
<dbReference type="InterPro" id="IPR017930">
    <property type="entry name" value="Myb_dom"/>
</dbReference>
<keyword evidence="2" id="KW-0539">Nucleus</keyword>
<evidence type="ECO:0008006" key="7">
    <source>
        <dbReference type="Google" id="ProtNLM"/>
    </source>
</evidence>
<dbReference type="InterPro" id="IPR001005">
    <property type="entry name" value="SANT/Myb"/>
</dbReference>
<dbReference type="PROSITE" id="PS50090">
    <property type="entry name" value="MYB_LIKE"/>
    <property type="match status" value="1"/>
</dbReference>
<feature type="domain" description="HTH myb-type" evidence="4">
    <location>
        <begin position="48"/>
        <end position="89"/>
    </location>
</feature>
<dbReference type="STRING" id="3871.A0A4P1RR98"/>
<protein>
    <recommendedName>
        <fullName evidence="7">HTH myb-type domain-containing protein</fullName>
    </recommendedName>
</protein>
<comment type="subcellular location">
    <subcellularLocation>
        <location evidence="1">Nucleus</location>
    </subcellularLocation>
</comment>
<reference evidence="5 6" key="1">
    <citation type="journal article" date="2017" name="Plant Biotechnol. J.">
        <title>A comprehensive draft genome sequence for lupin (Lupinus angustifolius), an emerging health food: insights into plant-microbe interactions and legume evolution.</title>
        <authorList>
            <person name="Hane J.K."/>
            <person name="Ming Y."/>
            <person name="Kamphuis L.G."/>
            <person name="Nelson M.N."/>
            <person name="Garg G."/>
            <person name="Atkins C.A."/>
            <person name="Bayer P.E."/>
            <person name="Bravo A."/>
            <person name="Bringans S."/>
            <person name="Cannon S."/>
            <person name="Edwards D."/>
            <person name="Foley R."/>
            <person name="Gao L.L."/>
            <person name="Harrison M.J."/>
            <person name="Huang W."/>
            <person name="Hurgobin B."/>
            <person name="Li S."/>
            <person name="Liu C.W."/>
            <person name="McGrath A."/>
            <person name="Morahan G."/>
            <person name="Murray J."/>
            <person name="Weller J."/>
            <person name="Jian J."/>
            <person name="Singh K.B."/>
        </authorList>
    </citation>
    <scope>NUCLEOTIDE SEQUENCE [LARGE SCALE GENOMIC DNA]</scope>
    <source>
        <strain evidence="6">cv. Tanjil</strain>
        <tissue evidence="5">Whole plant</tissue>
    </source>
</reference>
<dbReference type="GO" id="GO:0005634">
    <property type="term" value="C:nucleus"/>
    <property type="evidence" value="ECO:0007669"/>
    <property type="project" value="UniProtKB-SubCell"/>
</dbReference>
<dbReference type="Pfam" id="PF00249">
    <property type="entry name" value="Myb_DNA-binding"/>
    <property type="match status" value="1"/>
</dbReference>
<dbReference type="SUPFAM" id="SSF46689">
    <property type="entry name" value="Homeodomain-like"/>
    <property type="match status" value="1"/>
</dbReference>
<evidence type="ECO:0000256" key="2">
    <source>
        <dbReference type="ARBA" id="ARBA00023242"/>
    </source>
</evidence>
<dbReference type="InterPro" id="IPR050560">
    <property type="entry name" value="MYB_TF"/>
</dbReference>